<evidence type="ECO:0000313" key="10">
    <source>
        <dbReference type="Proteomes" id="UP000309454"/>
    </source>
</evidence>
<dbReference type="EMBL" id="SSTM01000003">
    <property type="protein sequence ID" value="TJW10753.1"/>
    <property type="molecule type" value="Genomic_DNA"/>
</dbReference>
<dbReference type="GO" id="GO:0018818">
    <property type="term" value="F:acetylene hydratase activity"/>
    <property type="evidence" value="ECO:0007669"/>
    <property type="project" value="InterPro"/>
</dbReference>
<dbReference type="PANTHER" id="PTHR43742">
    <property type="entry name" value="TRIMETHYLAMINE-N-OXIDE REDUCTASE"/>
    <property type="match status" value="1"/>
</dbReference>
<keyword evidence="6" id="KW-0411">Iron-sulfur</keyword>
<dbReference type="InterPro" id="IPR009010">
    <property type="entry name" value="Asp_de-COase-like_dom_sf"/>
</dbReference>
<name>A0A4T9T7M2_9ACTN</name>
<evidence type="ECO:0000256" key="3">
    <source>
        <dbReference type="ARBA" id="ARBA00022729"/>
    </source>
</evidence>
<dbReference type="Proteomes" id="UP000309454">
    <property type="component" value="Unassembled WGS sequence"/>
</dbReference>
<organism evidence="9 10">
    <name type="scientific">Parvibacter caecicola</name>
    <dbReference type="NCBI Taxonomy" id="747645"/>
    <lineage>
        <taxon>Bacteria</taxon>
        <taxon>Bacillati</taxon>
        <taxon>Actinomycetota</taxon>
        <taxon>Coriobacteriia</taxon>
        <taxon>Coriobacteriales</taxon>
        <taxon>Coriobacteriaceae</taxon>
        <taxon>Parvibacter</taxon>
    </lineage>
</organism>
<feature type="signal peptide" evidence="7">
    <location>
        <begin position="1"/>
        <end position="34"/>
    </location>
</feature>
<comment type="similarity">
    <text evidence="1">Belongs to the prokaryotic molybdopterin-containing oxidoreductase family.</text>
</comment>
<dbReference type="GO" id="GO:0051536">
    <property type="term" value="F:iron-sulfur cluster binding"/>
    <property type="evidence" value="ECO:0007669"/>
    <property type="project" value="UniProtKB-KW"/>
</dbReference>
<dbReference type="GO" id="GO:0043546">
    <property type="term" value="F:molybdopterin cofactor binding"/>
    <property type="evidence" value="ECO:0007669"/>
    <property type="project" value="InterPro"/>
</dbReference>
<dbReference type="Gene3D" id="2.20.25.90">
    <property type="entry name" value="ADC-like domains"/>
    <property type="match status" value="1"/>
</dbReference>
<dbReference type="InterPro" id="IPR006657">
    <property type="entry name" value="MoPterin_dinucl-bd_dom"/>
</dbReference>
<dbReference type="PROSITE" id="PS51318">
    <property type="entry name" value="TAT"/>
    <property type="match status" value="1"/>
</dbReference>
<evidence type="ECO:0000256" key="2">
    <source>
        <dbReference type="ARBA" id="ARBA00022723"/>
    </source>
</evidence>
<feature type="chain" id="PRO_5020467572" evidence="7">
    <location>
        <begin position="35"/>
        <end position="987"/>
    </location>
</feature>
<dbReference type="Pfam" id="PF00384">
    <property type="entry name" value="Molybdopterin"/>
    <property type="match status" value="1"/>
</dbReference>
<protein>
    <submittedName>
        <fullName evidence="9">Molybdopterin dinucleotide-binding protein</fullName>
    </submittedName>
</protein>
<evidence type="ECO:0000313" key="9">
    <source>
        <dbReference type="EMBL" id="TJW10753.1"/>
    </source>
</evidence>
<proteinExistence type="inferred from homology"/>
<dbReference type="GO" id="GO:0016491">
    <property type="term" value="F:oxidoreductase activity"/>
    <property type="evidence" value="ECO:0007669"/>
    <property type="project" value="UniProtKB-KW"/>
</dbReference>
<dbReference type="InterPro" id="IPR006656">
    <property type="entry name" value="Mopterin_OxRdtase"/>
</dbReference>
<dbReference type="RefSeq" id="WP_136845746.1">
    <property type="nucleotide sequence ID" value="NZ_CANPEU010000008.1"/>
</dbReference>
<dbReference type="Gene3D" id="2.40.40.20">
    <property type="match status" value="1"/>
</dbReference>
<evidence type="ECO:0000256" key="5">
    <source>
        <dbReference type="ARBA" id="ARBA00023004"/>
    </source>
</evidence>
<sequence>MSLKTMTRRSFVQLAAVTGAAMGLSGAVAGTALAEGDGAAAAAAGAGEVKRVRSCCRACGKNECGVYVYVQNGRAVKVEGDMDTAFHSMGNSCSKSQASMQAAYHPDRLYYPMKRTNPKGSADPGWTRITWDEAYAAIAAKFQELIDQYGGECMFFMGGTSRIWTQHAYAAWVQLVSSPNAVTAWQICKGPRHFATMMVSEYEGSWMATTDRPRVFVQWGTATEISNYDESCRTTVDIANTADAYISVDPRRTNLNHEADIHLYLKPGTDGALGLCWTNYIIENQLYDDLYVKRWTDAPFLVVEGMAPSGGAPMVQKIAWNVGKPMATRLLKECDLKEGGSPMRFMVWDELAGTDDAHPLHNNDASGHLTYYDAETTLWEGEPDVQWTETYPNPQPNLPELTVPGVIAKPSPFNPDIDPALYGEFDVTLADGQTYMAKPVWEHYAARAAEFPLDVTEQITGIPAATIEESVKTWATRIDPSTGYGNGGLQYGLAPEHACNGIQNNRIFDNLAGITGNWDTPAGNRGPTKGRFTRPDDSQPLLAAKHAPAHPEVWPDKILGVERIPTLGWWMNWADANAVCDAMVKGEPYRVRAGICEASGFMNQANSTKYWQGLNSLDFFVVQDMWKTPTAGAADLLLPVYHWLEVDFPRVSQGSTGAMGATCRAIEPPAECRFDPQIVTDVYQAMGVTWADAPEFSGFAEGEYWPTVERQMDDVVAGFGMTWAEYREAFQSHGWWDCREINPDGWGTYRRFETGFLTEDGLTPAGNMKRGFGTVTRKQELWSTVMETYEPDGRFNLPSWEPAPETELANPSITEEWPFLMTTGRRIPVYFHSEHRQLPWCRELWPAPRCEINPVDAEKLGVQQGDWVWIESPRGKVRQTVDLYYGIEPGVINCEHQWWFPELEQADKGYGLSTINCLVSEEDQDPVCGASYLRAYNVKVYKATSENSPFGNPVPCGDDGTPIICDASDPRLKKWLPTYDEALRNAQ</sequence>
<dbReference type="InterPro" id="IPR006311">
    <property type="entry name" value="TAT_signal"/>
</dbReference>
<evidence type="ECO:0000259" key="8">
    <source>
        <dbReference type="SMART" id="SM00926"/>
    </source>
</evidence>
<dbReference type="InterPro" id="IPR050612">
    <property type="entry name" value="Prok_Mopterin_Oxidored"/>
</dbReference>
<keyword evidence="3 7" id="KW-0732">Signal</keyword>
<accession>A0A4T9T7M2</accession>
<keyword evidence="2" id="KW-0479">Metal-binding</keyword>
<dbReference type="InterPro" id="IPR006963">
    <property type="entry name" value="Mopterin_OxRdtase_4Fe-4S_dom"/>
</dbReference>
<comment type="caution">
    <text evidence="9">The sequence shown here is derived from an EMBL/GenBank/DDBJ whole genome shotgun (WGS) entry which is preliminary data.</text>
</comment>
<keyword evidence="10" id="KW-1185">Reference proteome</keyword>
<dbReference type="SUPFAM" id="SSF53706">
    <property type="entry name" value="Formate dehydrogenase/DMSO reductase, domains 1-3"/>
    <property type="match status" value="1"/>
</dbReference>
<dbReference type="InterPro" id="IPR037949">
    <property type="entry name" value="MopB_CT_Acetylene-hydratase"/>
</dbReference>
<dbReference type="OrthoDB" id="3172748at2"/>
<keyword evidence="5" id="KW-0408">Iron</keyword>
<dbReference type="GO" id="GO:0046872">
    <property type="term" value="F:metal ion binding"/>
    <property type="evidence" value="ECO:0007669"/>
    <property type="project" value="UniProtKB-KW"/>
</dbReference>
<dbReference type="AlphaFoldDB" id="A0A4T9T7M2"/>
<dbReference type="SUPFAM" id="SSF50692">
    <property type="entry name" value="ADC-like"/>
    <property type="match status" value="1"/>
</dbReference>
<evidence type="ECO:0000256" key="1">
    <source>
        <dbReference type="ARBA" id="ARBA00010312"/>
    </source>
</evidence>
<dbReference type="Pfam" id="PF04879">
    <property type="entry name" value="Molybdop_Fe4S4"/>
    <property type="match status" value="1"/>
</dbReference>
<dbReference type="Pfam" id="PF01568">
    <property type="entry name" value="Molydop_binding"/>
    <property type="match status" value="1"/>
</dbReference>
<gene>
    <name evidence="9" type="ORF">E5982_05630</name>
</gene>
<evidence type="ECO:0000256" key="4">
    <source>
        <dbReference type="ARBA" id="ARBA00023002"/>
    </source>
</evidence>
<dbReference type="CDD" id="cd02781">
    <property type="entry name" value="MopB_CT_Acetylene-hydratase"/>
    <property type="match status" value="1"/>
</dbReference>
<dbReference type="SMART" id="SM00926">
    <property type="entry name" value="Molybdop_Fe4S4"/>
    <property type="match status" value="1"/>
</dbReference>
<keyword evidence="4" id="KW-0560">Oxidoreductase</keyword>
<dbReference type="Gene3D" id="3.40.228.10">
    <property type="entry name" value="Dimethylsulfoxide Reductase, domain 2"/>
    <property type="match status" value="2"/>
</dbReference>
<dbReference type="Gene3D" id="3.40.50.740">
    <property type="match status" value="2"/>
</dbReference>
<evidence type="ECO:0000256" key="7">
    <source>
        <dbReference type="SAM" id="SignalP"/>
    </source>
</evidence>
<reference evidence="9 10" key="1">
    <citation type="submission" date="2019-04" db="EMBL/GenBank/DDBJ databases">
        <title>Microbes associate with the intestines of laboratory mice.</title>
        <authorList>
            <person name="Navarre W."/>
            <person name="Wong E."/>
            <person name="Huang K.C."/>
            <person name="Tropini C."/>
            <person name="Ng K."/>
            <person name="Yu B."/>
        </authorList>
    </citation>
    <scope>NUCLEOTIDE SEQUENCE [LARGE SCALE GENOMIC DNA]</scope>
    <source>
        <strain evidence="9 10">NM48_B13</strain>
    </source>
</reference>
<evidence type="ECO:0000256" key="6">
    <source>
        <dbReference type="ARBA" id="ARBA00023014"/>
    </source>
</evidence>
<feature type="domain" description="4Fe-4S Mo/W bis-MGD-type" evidence="8">
    <location>
        <begin position="49"/>
        <end position="105"/>
    </location>
</feature>